<dbReference type="Pfam" id="PF09917">
    <property type="entry name" value="DUF2147"/>
    <property type="match status" value="1"/>
</dbReference>
<evidence type="ECO:0000313" key="3">
    <source>
        <dbReference type="EMBL" id="OGK05065.1"/>
    </source>
</evidence>
<name>A0A1F7FEG2_UNCRA</name>
<feature type="signal peptide" evidence="1">
    <location>
        <begin position="1"/>
        <end position="28"/>
    </location>
</feature>
<dbReference type="Proteomes" id="UP000179243">
    <property type="component" value="Unassembled WGS sequence"/>
</dbReference>
<feature type="domain" description="DUF2147" evidence="2">
    <location>
        <begin position="37"/>
        <end position="148"/>
    </location>
</feature>
<protein>
    <recommendedName>
        <fullName evidence="2">DUF2147 domain-containing protein</fullName>
    </recommendedName>
</protein>
<reference evidence="3 4" key="1">
    <citation type="journal article" date="2016" name="Nat. Commun.">
        <title>Thousands of microbial genomes shed light on interconnected biogeochemical processes in an aquifer system.</title>
        <authorList>
            <person name="Anantharaman K."/>
            <person name="Brown C.T."/>
            <person name="Hug L.A."/>
            <person name="Sharon I."/>
            <person name="Castelle C.J."/>
            <person name="Probst A.J."/>
            <person name="Thomas B.C."/>
            <person name="Singh A."/>
            <person name="Wilkins M.J."/>
            <person name="Karaoz U."/>
            <person name="Brodie E.L."/>
            <person name="Williams K.H."/>
            <person name="Hubbard S.S."/>
            <person name="Banfield J.F."/>
        </authorList>
    </citation>
    <scope>NUCLEOTIDE SEQUENCE [LARGE SCALE GENOMIC DNA]</scope>
</reference>
<dbReference type="AlphaFoldDB" id="A0A1F7FEG2"/>
<dbReference type="Gene3D" id="2.40.128.520">
    <property type="match status" value="1"/>
</dbReference>
<evidence type="ECO:0000259" key="2">
    <source>
        <dbReference type="Pfam" id="PF09917"/>
    </source>
</evidence>
<proteinExistence type="predicted"/>
<keyword evidence="1" id="KW-0732">Signal</keyword>
<dbReference type="InterPro" id="IPR019223">
    <property type="entry name" value="DUF2147"/>
</dbReference>
<dbReference type="EMBL" id="MFYX01000064">
    <property type="protein sequence ID" value="OGK05065.1"/>
    <property type="molecule type" value="Genomic_DNA"/>
</dbReference>
<dbReference type="PANTHER" id="PTHR36919">
    <property type="entry name" value="BLR1215 PROTEIN"/>
    <property type="match status" value="1"/>
</dbReference>
<organism evidence="3 4">
    <name type="scientific">Candidatus Raymondbacteria bacterium RIFOXYD12_FULL_49_13</name>
    <dbReference type="NCBI Taxonomy" id="1817890"/>
    <lineage>
        <taxon>Bacteria</taxon>
        <taxon>Raymondiibacteriota</taxon>
    </lineage>
</organism>
<dbReference type="PANTHER" id="PTHR36919:SF2">
    <property type="entry name" value="BLL6627 PROTEIN"/>
    <property type="match status" value="1"/>
</dbReference>
<feature type="chain" id="PRO_5009528625" description="DUF2147 domain-containing protein" evidence="1">
    <location>
        <begin position="29"/>
        <end position="156"/>
    </location>
</feature>
<evidence type="ECO:0000256" key="1">
    <source>
        <dbReference type="SAM" id="SignalP"/>
    </source>
</evidence>
<sequence length="156" mass="17665">MKGNSSLRLNACSVILRLVLFCFSCVCAQSEGDSILGQWYTEKCQAAFHFYCSGQEYKAKMVPLEKPDMVDTKNPVDSLKTRKLNGTTTIYGLVYNSKKKQWENGKVYNPEDGRTYSCYCFLKKGGTQLFFKGYLGVSVLGGSQIWTREKCTKGRR</sequence>
<gene>
    <name evidence="3" type="ORF">A2519_10370</name>
</gene>
<evidence type="ECO:0000313" key="4">
    <source>
        <dbReference type="Proteomes" id="UP000179243"/>
    </source>
</evidence>
<accession>A0A1F7FEG2</accession>
<comment type="caution">
    <text evidence="3">The sequence shown here is derived from an EMBL/GenBank/DDBJ whole genome shotgun (WGS) entry which is preliminary data.</text>
</comment>